<evidence type="ECO:0000313" key="1">
    <source>
        <dbReference type="EMBL" id="MBR0668723.1"/>
    </source>
</evidence>
<protein>
    <submittedName>
        <fullName evidence="1">Aldose epimerase</fullName>
    </submittedName>
</protein>
<evidence type="ECO:0000313" key="2">
    <source>
        <dbReference type="Proteomes" id="UP001196870"/>
    </source>
</evidence>
<dbReference type="InterPro" id="IPR014718">
    <property type="entry name" value="GH-type_carb-bd"/>
</dbReference>
<name>A0ABS5F8E6_9PROT</name>
<dbReference type="Gene3D" id="2.70.98.10">
    <property type="match status" value="1"/>
</dbReference>
<proteinExistence type="predicted"/>
<dbReference type="RefSeq" id="WP_211856646.1">
    <property type="nucleotide sequence ID" value="NZ_JAAGBB010000066.1"/>
</dbReference>
<dbReference type="Proteomes" id="UP001196870">
    <property type="component" value="Unassembled WGS sequence"/>
</dbReference>
<dbReference type="EMBL" id="JAAGBB010000066">
    <property type="protein sequence ID" value="MBR0668723.1"/>
    <property type="molecule type" value="Genomic_DNA"/>
</dbReference>
<sequence length="278" mass="29288">MSDALRLAGADWEALLLPRQGAALARLTHRGIDLLAPLPEGADPNATRAGAFWMIPWGNRLDGGALGALHRFPVNRPAENTAIHGLSRDLPWQTQVTADGALLTQLVAVGPYAYAARIALSLSAAGFGIEAVVENSGAAPMPFGLGWHPWFARRPGQRLRVAARHRLLSDERLLPREALPDPGLDAACATLIGTDAHFAGWDGLALLEDPVLRLTLRASGAWATNLQVFLPAEAEAVCIEPMSHIPDAPNQPVLARLGALAMLAPGAALAAAARLEIG</sequence>
<dbReference type="SUPFAM" id="SSF74650">
    <property type="entry name" value="Galactose mutarotase-like"/>
    <property type="match status" value="1"/>
</dbReference>
<keyword evidence="2" id="KW-1185">Reference proteome</keyword>
<gene>
    <name evidence="1" type="ORF">GXW71_30515</name>
</gene>
<comment type="caution">
    <text evidence="1">The sequence shown here is derived from an EMBL/GenBank/DDBJ whole genome shotgun (WGS) entry which is preliminary data.</text>
</comment>
<reference evidence="2" key="1">
    <citation type="journal article" date="2021" name="Syst. Appl. Microbiol.">
        <title>Roseomonas hellenica sp. nov., isolated from roots of wild-growing Alkanna tinctoria.</title>
        <authorList>
            <person name="Rat A."/>
            <person name="Naranjo H.D."/>
            <person name="Lebbe L."/>
            <person name="Cnockaert M."/>
            <person name="Krigas N."/>
            <person name="Grigoriadou K."/>
            <person name="Maloupa E."/>
            <person name="Willems A."/>
        </authorList>
    </citation>
    <scope>NUCLEOTIDE SEQUENCE [LARGE SCALE GENOMIC DNA]</scope>
    <source>
        <strain evidence="2">LMG 31523</strain>
    </source>
</reference>
<dbReference type="InterPro" id="IPR008183">
    <property type="entry name" value="Aldose_1/G6P_1-epimerase"/>
</dbReference>
<accession>A0ABS5F8E6</accession>
<dbReference type="InterPro" id="IPR011013">
    <property type="entry name" value="Gal_mutarotase_sf_dom"/>
</dbReference>
<organism evidence="1 2">
    <name type="scientific">Plastoroseomonas hellenica</name>
    <dbReference type="NCBI Taxonomy" id="2687306"/>
    <lineage>
        <taxon>Bacteria</taxon>
        <taxon>Pseudomonadati</taxon>
        <taxon>Pseudomonadota</taxon>
        <taxon>Alphaproteobacteria</taxon>
        <taxon>Acetobacterales</taxon>
        <taxon>Acetobacteraceae</taxon>
        <taxon>Plastoroseomonas</taxon>
    </lineage>
</organism>
<dbReference type="Pfam" id="PF01263">
    <property type="entry name" value="Aldose_epim"/>
    <property type="match status" value="1"/>
</dbReference>